<reference evidence="2" key="1">
    <citation type="submission" date="2011-03" db="EMBL/GenBank/DDBJ databases">
        <title>Draft genome sequence of Brevundimonas diminuta.</title>
        <authorList>
            <person name="Brown P.J.B."/>
            <person name="Buechlein A."/>
            <person name="Hemmerich C."/>
            <person name="Brun Y.V."/>
        </authorList>
    </citation>
    <scope>NUCLEOTIDE SEQUENCE [LARGE SCALE GENOMIC DNA]</scope>
    <source>
        <strain evidence="2">C19</strain>
    </source>
</reference>
<sequence length="328" mass="36150">MINLDTLLAEADIGFVGLDIPLEVLTANGRKACHLPWDRELPTQRADTWLESGFAPWTRRMLEDWAERRFDRFEQVVFTRGDDNAQRLYYYICELQKRGEIKGPKPVIFDVAYIRRATSAGRTRDALTGLCAQLGVRSDDLAIAAVNARRDVMTAWQAGRQGDGPFWERLTRASLFGEVVATPPAGQTARRILLAGTPPPDGRLHDAVERAGASIIAEAHDRSLNWLGPRVAEDGDPITALAEAILGRTTGARTFGDRGERLVAAARAAHADAVLLWLIEEEESEVWHVPAQRAALAAAGIPALVLTRRAWLDDITGEITNFLTERAA</sequence>
<dbReference type="AlphaFoldDB" id="F4QTI9"/>
<dbReference type="eggNOG" id="COG1775">
    <property type="taxonomic scope" value="Bacteria"/>
</dbReference>
<dbReference type="Gene3D" id="3.40.50.11900">
    <property type="match status" value="1"/>
</dbReference>
<dbReference type="InterPro" id="IPR010327">
    <property type="entry name" value="FldB/FldC_alpha/beta"/>
</dbReference>
<accession>F4QTI9</accession>
<dbReference type="RefSeq" id="WP_006275260.1">
    <property type="nucleotide sequence ID" value="NZ_GL883080.1"/>
</dbReference>
<dbReference type="HOGENOM" id="CLU_949408_0_0_5"/>
<dbReference type="Gene3D" id="3.40.50.11890">
    <property type="match status" value="1"/>
</dbReference>
<gene>
    <name evidence="1" type="ORF">ABI_44860</name>
</gene>
<evidence type="ECO:0000313" key="1">
    <source>
        <dbReference type="EMBL" id="EGF90059.1"/>
    </source>
</evidence>
<dbReference type="Proteomes" id="UP000006512">
    <property type="component" value="Unassembled WGS sequence"/>
</dbReference>
<keyword evidence="2" id="KW-1185">Reference proteome</keyword>
<evidence type="ECO:0000313" key="2">
    <source>
        <dbReference type="Proteomes" id="UP000006512"/>
    </source>
</evidence>
<dbReference type="EMBL" id="GL883080">
    <property type="protein sequence ID" value="EGF90059.1"/>
    <property type="molecule type" value="Genomic_DNA"/>
</dbReference>
<proteinExistence type="predicted"/>
<protein>
    <submittedName>
        <fullName evidence="1">Uncharacterized protein</fullName>
    </submittedName>
</protein>
<dbReference type="OrthoDB" id="7405845at2"/>
<dbReference type="STRING" id="715226.ABI_44860"/>
<name>F4QTI9_9CAUL</name>
<organism evidence="1 2">
    <name type="scientific">Asticcacaulis biprosthecium C19</name>
    <dbReference type="NCBI Taxonomy" id="715226"/>
    <lineage>
        <taxon>Bacteria</taxon>
        <taxon>Pseudomonadati</taxon>
        <taxon>Pseudomonadota</taxon>
        <taxon>Alphaproteobacteria</taxon>
        <taxon>Caulobacterales</taxon>
        <taxon>Caulobacteraceae</taxon>
        <taxon>Asticcacaulis</taxon>
    </lineage>
</organism>
<dbReference type="Pfam" id="PF06050">
    <property type="entry name" value="HGD-D"/>
    <property type="match status" value="1"/>
</dbReference>